<organism evidence="2 3">
    <name type="scientific">Dendrobium nobile</name>
    <name type="common">Orchid</name>
    <dbReference type="NCBI Taxonomy" id="94219"/>
    <lineage>
        <taxon>Eukaryota</taxon>
        <taxon>Viridiplantae</taxon>
        <taxon>Streptophyta</taxon>
        <taxon>Embryophyta</taxon>
        <taxon>Tracheophyta</taxon>
        <taxon>Spermatophyta</taxon>
        <taxon>Magnoliopsida</taxon>
        <taxon>Liliopsida</taxon>
        <taxon>Asparagales</taxon>
        <taxon>Orchidaceae</taxon>
        <taxon>Epidendroideae</taxon>
        <taxon>Malaxideae</taxon>
        <taxon>Dendrobiinae</taxon>
        <taxon>Dendrobium</taxon>
    </lineage>
</organism>
<comment type="caution">
    <text evidence="2">The sequence shown here is derived from an EMBL/GenBank/DDBJ whole genome shotgun (WGS) entry which is preliminary data.</text>
</comment>
<name>A0A8T3BK79_DENNO</name>
<feature type="transmembrane region" description="Helical" evidence="1">
    <location>
        <begin position="53"/>
        <end position="77"/>
    </location>
</feature>
<feature type="transmembrane region" description="Helical" evidence="1">
    <location>
        <begin position="84"/>
        <end position="103"/>
    </location>
</feature>
<evidence type="ECO:0000313" key="2">
    <source>
        <dbReference type="EMBL" id="KAI0511608.1"/>
    </source>
</evidence>
<keyword evidence="1" id="KW-0812">Transmembrane</keyword>
<keyword evidence="1" id="KW-0472">Membrane</keyword>
<sequence>MGWFCCFLLPHCWFGFITRTMTKLHFEDFFAAIPLDGLRATRGFLLVLISESWVYVIGAILLENIGLLSSLLLFLCSCLFFQDFLLSLAGAVAGLNCFCSGLHGISYPSSWLCVVWALFDFTDLGICFLDL</sequence>
<dbReference type="Proteomes" id="UP000829196">
    <property type="component" value="Unassembled WGS sequence"/>
</dbReference>
<evidence type="ECO:0000313" key="3">
    <source>
        <dbReference type="Proteomes" id="UP000829196"/>
    </source>
</evidence>
<evidence type="ECO:0000256" key="1">
    <source>
        <dbReference type="SAM" id="Phobius"/>
    </source>
</evidence>
<reference evidence="2" key="1">
    <citation type="journal article" date="2022" name="Front. Genet.">
        <title>Chromosome-Scale Assembly of the Dendrobium nobile Genome Provides Insights Into the Molecular Mechanism of the Biosynthesis of the Medicinal Active Ingredient of Dendrobium.</title>
        <authorList>
            <person name="Xu Q."/>
            <person name="Niu S.-C."/>
            <person name="Li K.-L."/>
            <person name="Zheng P.-J."/>
            <person name="Zhang X.-J."/>
            <person name="Jia Y."/>
            <person name="Liu Y."/>
            <person name="Niu Y.-X."/>
            <person name="Yu L.-H."/>
            <person name="Chen D.-F."/>
            <person name="Zhang G.-Q."/>
        </authorList>
    </citation>
    <scope>NUCLEOTIDE SEQUENCE</scope>
    <source>
        <tissue evidence="2">Leaf</tissue>
    </source>
</reference>
<proteinExistence type="predicted"/>
<gene>
    <name evidence="2" type="ORF">KFK09_012238</name>
</gene>
<evidence type="ECO:0008006" key="4">
    <source>
        <dbReference type="Google" id="ProtNLM"/>
    </source>
</evidence>
<keyword evidence="1" id="KW-1133">Transmembrane helix</keyword>
<dbReference type="EMBL" id="JAGYWB010000009">
    <property type="protein sequence ID" value="KAI0511608.1"/>
    <property type="molecule type" value="Genomic_DNA"/>
</dbReference>
<dbReference type="AlphaFoldDB" id="A0A8T3BK79"/>
<protein>
    <recommendedName>
        <fullName evidence="4">Transmembrane protein</fullName>
    </recommendedName>
</protein>
<keyword evidence="3" id="KW-1185">Reference proteome</keyword>
<accession>A0A8T3BK79</accession>